<evidence type="ECO:0000313" key="1">
    <source>
        <dbReference type="EMBL" id="MFD1363789.1"/>
    </source>
</evidence>
<dbReference type="Proteomes" id="UP001597183">
    <property type="component" value="Unassembled WGS sequence"/>
</dbReference>
<name>A0ABW3ZZN7_9ACTN</name>
<reference evidence="2" key="1">
    <citation type="journal article" date="2019" name="Int. J. Syst. Evol. Microbiol.">
        <title>The Global Catalogue of Microorganisms (GCM) 10K type strain sequencing project: providing services to taxonomists for standard genome sequencing and annotation.</title>
        <authorList>
            <consortium name="The Broad Institute Genomics Platform"/>
            <consortium name="The Broad Institute Genome Sequencing Center for Infectious Disease"/>
            <person name="Wu L."/>
            <person name="Ma J."/>
        </authorList>
    </citation>
    <scope>NUCLEOTIDE SEQUENCE [LARGE SCALE GENOMIC DNA]</scope>
    <source>
        <strain evidence="2">CCM 7526</strain>
    </source>
</reference>
<protein>
    <submittedName>
        <fullName evidence="1">Uncharacterized protein</fullName>
    </submittedName>
</protein>
<dbReference type="EMBL" id="JBHTMK010000002">
    <property type="protein sequence ID" value="MFD1363789.1"/>
    <property type="molecule type" value="Genomic_DNA"/>
</dbReference>
<organism evidence="1 2">
    <name type="scientific">Actinoplanes sichuanensis</name>
    <dbReference type="NCBI Taxonomy" id="512349"/>
    <lineage>
        <taxon>Bacteria</taxon>
        <taxon>Bacillati</taxon>
        <taxon>Actinomycetota</taxon>
        <taxon>Actinomycetes</taxon>
        <taxon>Micromonosporales</taxon>
        <taxon>Micromonosporaceae</taxon>
        <taxon>Actinoplanes</taxon>
    </lineage>
</organism>
<dbReference type="RefSeq" id="WP_317786800.1">
    <property type="nucleotide sequence ID" value="NZ_AP028461.1"/>
</dbReference>
<comment type="caution">
    <text evidence="1">The sequence shown here is derived from an EMBL/GenBank/DDBJ whole genome shotgun (WGS) entry which is preliminary data.</text>
</comment>
<evidence type="ECO:0000313" key="2">
    <source>
        <dbReference type="Proteomes" id="UP001597183"/>
    </source>
</evidence>
<gene>
    <name evidence="1" type="ORF">ACFQ5G_00375</name>
</gene>
<accession>A0ABW3ZZN7</accession>
<proteinExistence type="predicted"/>
<keyword evidence="2" id="KW-1185">Reference proteome</keyword>
<sequence>MSHPDDEPALDVTHGDVALSRHLRRSLRILRDRSDNEQFHRLVDDVLSGQVGLREVCHTDAFAAGVGAGVREFARRWERLSDAEREELAEPCPRPGVSGR</sequence>